<dbReference type="SUPFAM" id="SSF56529">
    <property type="entry name" value="FAH"/>
    <property type="match status" value="1"/>
</dbReference>
<dbReference type="InterPro" id="IPR011234">
    <property type="entry name" value="Fumarylacetoacetase-like_C"/>
</dbReference>
<organism evidence="5 6">
    <name type="scientific">Paraburkholderia dipogonis</name>
    <dbReference type="NCBI Taxonomy" id="1211383"/>
    <lineage>
        <taxon>Bacteria</taxon>
        <taxon>Pseudomonadati</taxon>
        <taxon>Pseudomonadota</taxon>
        <taxon>Betaproteobacteria</taxon>
        <taxon>Burkholderiales</taxon>
        <taxon>Burkholderiaceae</taxon>
        <taxon>Paraburkholderia</taxon>
    </lineage>
</organism>
<dbReference type="GO" id="GO:0016787">
    <property type="term" value="F:hydrolase activity"/>
    <property type="evidence" value="ECO:0007669"/>
    <property type="project" value="UniProtKB-KW"/>
</dbReference>
<keyword evidence="3" id="KW-0479">Metal-binding</keyword>
<evidence type="ECO:0000313" key="6">
    <source>
        <dbReference type="Proteomes" id="UP001629230"/>
    </source>
</evidence>
<keyword evidence="6" id="KW-1185">Reference proteome</keyword>
<comment type="similarity">
    <text evidence="2">Belongs to the FAH family.</text>
</comment>
<dbReference type="PANTHER" id="PTHR42796:SF4">
    <property type="entry name" value="FUMARYLACETOACETATE HYDROLASE DOMAIN-CONTAINING PROTEIN 2A"/>
    <property type="match status" value="1"/>
</dbReference>
<evidence type="ECO:0000313" key="5">
    <source>
        <dbReference type="EMBL" id="MFM0000513.1"/>
    </source>
</evidence>
<evidence type="ECO:0000256" key="2">
    <source>
        <dbReference type="ARBA" id="ARBA00010211"/>
    </source>
</evidence>
<evidence type="ECO:0000256" key="3">
    <source>
        <dbReference type="ARBA" id="ARBA00022723"/>
    </source>
</evidence>
<accession>A0ABW9AKQ7</accession>
<dbReference type="PANTHER" id="PTHR42796">
    <property type="entry name" value="FUMARYLACETOACETATE HYDROLASE DOMAIN-CONTAINING PROTEIN 2A-RELATED"/>
    <property type="match status" value="1"/>
</dbReference>
<dbReference type="EMBL" id="JAQQEZ010000003">
    <property type="protein sequence ID" value="MFM0000513.1"/>
    <property type="molecule type" value="Genomic_DNA"/>
</dbReference>
<sequence length="283" mass="30252">MRYVHFSPDGHQRLLGVLQGSTITSLGHATLEELLASGTNLTAYAKAGIVKGTEYSADTVRWLPPLARPGKIVCVGLNYADHTKESHFEPQSYPTLFPRFDSSLIGHLAPMIRPLVSDSLDYEGEMAVILGAGGRHIPKERALEYVAGYSVFNDGSVREYQFKAPQWTVGKNFDGTGAFGPTFVTADELPAGGAGLKLETRLNGKVVQAANTSDLVFDVATLIAIISEAITLAPGDVIVTGTPAGVGWAKEPKLIMRDGDVCEVEIEGLGVLKNTVQDEKPAD</sequence>
<comment type="cofactor">
    <cofactor evidence="1">
        <name>Mg(2+)</name>
        <dbReference type="ChEBI" id="CHEBI:18420"/>
    </cofactor>
</comment>
<dbReference type="Gene3D" id="3.90.850.10">
    <property type="entry name" value="Fumarylacetoacetase-like, C-terminal domain"/>
    <property type="match status" value="1"/>
</dbReference>
<proteinExistence type="inferred from homology"/>
<gene>
    <name evidence="5" type="ORF">PQR57_05760</name>
</gene>
<protein>
    <submittedName>
        <fullName evidence="5">Fumarylacetoacetate hydrolase family protein</fullName>
    </submittedName>
</protein>
<evidence type="ECO:0000256" key="1">
    <source>
        <dbReference type="ARBA" id="ARBA00001946"/>
    </source>
</evidence>
<dbReference type="InterPro" id="IPR036663">
    <property type="entry name" value="Fumarylacetoacetase_C_sf"/>
</dbReference>
<reference evidence="5 6" key="1">
    <citation type="journal article" date="2024" name="Chem. Sci.">
        <title>Discovery of megapolipeptins by genome mining of a Burkholderiales bacteria collection.</title>
        <authorList>
            <person name="Paulo B.S."/>
            <person name="Recchia M.J.J."/>
            <person name="Lee S."/>
            <person name="Fergusson C.H."/>
            <person name="Romanowski S.B."/>
            <person name="Hernandez A."/>
            <person name="Krull N."/>
            <person name="Liu D.Y."/>
            <person name="Cavanagh H."/>
            <person name="Bos A."/>
            <person name="Gray C.A."/>
            <person name="Murphy B.T."/>
            <person name="Linington R.G."/>
            <person name="Eustaquio A.S."/>
        </authorList>
    </citation>
    <scope>NUCLEOTIDE SEQUENCE [LARGE SCALE GENOMIC DNA]</scope>
    <source>
        <strain evidence="5 6">RL17-350-BIC-A</strain>
    </source>
</reference>
<dbReference type="InterPro" id="IPR051121">
    <property type="entry name" value="FAH"/>
</dbReference>
<keyword evidence="5" id="KW-0378">Hydrolase</keyword>
<dbReference type="Proteomes" id="UP001629230">
    <property type="component" value="Unassembled WGS sequence"/>
</dbReference>
<evidence type="ECO:0000259" key="4">
    <source>
        <dbReference type="Pfam" id="PF01557"/>
    </source>
</evidence>
<name>A0ABW9AKQ7_9BURK</name>
<feature type="domain" description="Fumarylacetoacetase-like C-terminal" evidence="4">
    <location>
        <begin position="71"/>
        <end position="277"/>
    </location>
</feature>
<comment type="caution">
    <text evidence="5">The sequence shown here is derived from an EMBL/GenBank/DDBJ whole genome shotgun (WGS) entry which is preliminary data.</text>
</comment>
<dbReference type="Pfam" id="PF01557">
    <property type="entry name" value="FAA_hydrolase"/>
    <property type="match status" value="1"/>
</dbReference>
<dbReference type="RefSeq" id="WP_408175971.1">
    <property type="nucleotide sequence ID" value="NZ_JAQQEZ010000003.1"/>
</dbReference>